<keyword evidence="2" id="KW-1185">Reference proteome</keyword>
<evidence type="ECO:0000313" key="2">
    <source>
        <dbReference type="Proteomes" id="UP000547209"/>
    </source>
</evidence>
<sequence length="82" mass="9323">MTFGEKVTELKLHEALCYRICYFLLENEFDACAAAEHALLALYRDEAFWRASPDSRPELAKRAATSEALRRKSQMYASFAGA</sequence>
<dbReference type="AlphaFoldDB" id="A0A7X0VJC2"/>
<comment type="caution">
    <text evidence="1">The sequence shown here is derived from an EMBL/GenBank/DDBJ whole genome shotgun (WGS) entry which is preliminary data.</text>
</comment>
<dbReference type="Proteomes" id="UP000547209">
    <property type="component" value="Unassembled WGS sequence"/>
</dbReference>
<gene>
    <name evidence="1" type="ORF">H7C19_32695</name>
</gene>
<reference evidence="1 2" key="1">
    <citation type="submission" date="2020-08" db="EMBL/GenBank/DDBJ databases">
        <title>Cohnella phylogeny.</title>
        <authorList>
            <person name="Dunlap C."/>
        </authorList>
    </citation>
    <scope>NUCLEOTIDE SEQUENCE [LARGE SCALE GENOMIC DNA]</scope>
    <source>
        <strain evidence="1 2">DSM 28246</strain>
    </source>
</reference>
<proteinExistence type="predicted"/>
<evidence type="ECO:0000313" key="1">
    <source>
        <dbReference type="EMBL" id="MBB6675428.1"/>
    </source>
</evidence>
<dbReference type="EMBL" id="JACJVP010000076">
    <property type="protein sequence ID" value="MBB6675428.1"/>
    <property type="molecule type" value="Genomic_DNA"/>
</dbReference>
<dbReference type="RefSeq" id="WP_185673284.1">
    <property type="nucleotide sequence ID" value="NZ_JACJVP010000076.1"/>
</dbReference>
<name>A0A7X0VJC2_9BACL</name>
<accession>A0A7X0VJC2</accession>
<protein>
    <submittedName>
        <fullName evidence="1">Uncharacterized protein</fullName>
    </submittedName>
</protein>
<organism evidence="1 2">
    <name type="scientific">Cohnella nanjingensis</name>
    <dbReference type="NCBI Taxonomy" id="1387779"/>
    <lineage>
        <taxon>Bacteria</taxon>
        <taxon>Bacillati</taxon>
        <taxon>Bacillota</taxon>
        <taxon>Bacilli</taxon>
        <taxon>Bacillales</taxon>
        <taxon>Paenibacillaceae</taxon>
        <taxon>Cohnella</taxon>
    </lineage>
</organism>